<protein>
    <submittedName>
        <fullName evidence="4">Peptidoglycan DD-metalloendopeptidase family protein</fullName>
    </submittedName>
</protein>
<dbReference type="Gene3D" id="2.70.70.10">
    <property type="entry name" value="Glucose Permease (Domain IIA)"/>
    <property type="match status" value="1"/>
</dbReference>
<feature type="domain" description="Cyclic nucleotide-binding" evidence="3">
    <location>
        <begin position="138"/>
        <end position="234"/>
    </location>
</feature>
<feature type="region of interest" description="Disordered" evidence="2">
    <location>
        <begin position="782"/>
        <end position="814"/>
    </location>
</feature>
<dbReference type="SUPFAM" id="SSF51261">
    <property type="entry name" value="Duplicated hybrid motif"/>
    <property type="match status" value="1"/>
</dbReference>
<evidence type="ECO:0000313" key="5">
    <source>
        <dbReference type="Proteomes" id="UP001139451"/>
    </source>
</evidence>
<feature type="compositionally biased region" description="Basic and acidic residues" evidence="2">
    <location>
        <begin position="785"/>
        <end position="814"/>
    </location>
</feature>
<proteinExistence type="predicted"/>
<keyword evidence="5" id="KW-1185">Reference proteome</keyword>
<evidence type="ECO:0000313" key="4">
    <source>
        <dbReference type="EMBL" id="MCP3732022.1"/>
    </source>
</evidence>
<dbReference type="RefSeq" id="WP_254295107.1">
    <property type="nucleotide sequence ID" value="NZ_JAMLDX010000014.1"/>
</dbReference>
<dbReference type="InterPro" id="IPR050570">
    <property type="entry name" value="Cell_wall_metabolism_enzyme"/>
</dbReference>
<feature type="region of interest" description="Disordered" evidence="2">
    <location>
        <begin position="445"/>
        <end position="510"/>
    </location>
</feature>
<dbReference type="InterPro" id="IPR000595">
    <property type="entry name" value="cNMP-bd_dom"/>
</dbReference>
<dbReference type="Pfam" id="PF01551">
    <property type="entry name" value="Peptidase_M23"/>
    <property type="match status" value="1"/>
</dbReference>
<feature type="compositionally biased region" description="Basic and acidic residues" evidence="2">
    <location>
        <begin position="449"/>
        <end position="484"/>
    </location>
</feature>
<reference evidence="4" key="1">
    <citation type="submission" date="2022-05" db="EMBL/GenBank/DDBJ databases">
        <title>Sphingomonas sp. strain MG17 Genome sequencing and assembly.</title>
        <authorList>
            <person name="Kim I."/>
        </authorList>
    </citation>
    <scope>NUCLEOTIDE SEQUENCE</scope>
    <source>
        <strain evidence="4">MG17</strain>
    </source>
</reference>
<dbReference type="GO" id="GO:0004222">
    <property type="term" value="F:metalloendopeptidase activity"/>
    <property type="evidence" value="ECO:0007669"/>
    <property type="project" value="TreeGrafter"/>
</dbReference>
<evidence type="ECO:0000256" key="1">
    <source>
        <dbReference type="SAM" id="Coils"/>
    </source>
</evidence>
<dbReference type="PANTHER" id="PTHR21666">
    <property type="entry name" value="PEPTIDASE-RELATED"/>
    <property type="match status" value="1"/>
</dbReference>
<keyword evidence="1" id="KW-0175">Coiled coil</keyword>
<comment type="caution">
    <text evidence="4">The sequence shown here is derived from an EMBL/GenBank/DDBJ whole genome shotgun (WGS) entry which is preliminary data.</text>
</comment>
<evidence type="ECO:0000259" key="3">
    <source>
        <dbReference type="PROSITE" id="PS50042"/>
    </source>
</evidence>
<name>A0A9X2HLV5_9SPHN</name>
<dbReference type="PANTHER" id="PTHR21666:SF270">
    <property type="entry name" value="MUREIN HYDROLASE ACTIVATOR ENVC"/>
    <property type="match status" value="1"/>
</dbReference>
<feature type="coiled-coil region" evidence="1">
    <location>
        <begin position="314"/>
        <end position="438"/>
    </location>
</feature>
<dbReference type="Proteomes" id="UP001139451">
    <property type="component" value="Unassembled WGS sequence"/>
</dbReference>
<organism evidence="4 5">
    <name type="scientific">Sphingomonas tagetis</name>
    <dbReference type="NCBI Taxonomy" id="2949092"/>
    <lineage>
        <taxon>Bacteria</taxon>
        <taxon>Pseudomonadati</taxon>
        <taxon>Pseudomonadota</taxon>
        <taxon>Alphaproteobacteria</taxon>
        <taxon>Sphingomonadales</taxon>
        <taxon>Sphingomonadaceae</taxon>
        <taxon>Sphingomonas</taxon>
    </lineage>
</organism>
<gene>
    <name evidence="4" type="ORF">M9978_16475</name>
</gene>
<dbReference type="InterPro" id="IPR011055">
    <property type="entry name" value="Dup_hybrid_motif"/>
</dbReference>
<sequence>MARAASDIVARLTMNGQQFTAETNRLFGSLQSVSRSAATAMKTEFASAGVELEKIAKRAASAPRAAGGALNIDAAGTRAAAQAAQVEAEALRDVAAAAERLALKKGQLSEADSARIMGMRQAVTAADAHARAMAQEANFADMLQAELNQTADATGRVVQQNRLMERSTRGGGSAMVMAGQQAQDFFIQVGGGANIIQAFAMQASQAGMVLQHTGGTVGKVAGIINGPWGLALMAGAMGLTMFAGKAKDAGKEIEDEGKKIAENEAKTRAMEAAKAAYAQTADGLIDKIRKETKAWDEQNRTIFENLAARQIAHRDDAQSAEKAATKNVKDLEKAYNALSLAEGRVNDLRKRAAKNLGAGGEAARGDLKAAEEALKDKRAEVTRLERQASELQQTIKDSRRLERAVEAEAVGAKLAQKMDEERASAERLSDAIKKLDRDYADGTITLRQHGAESRKLHEQRERERKDIEKRGEAERRSGGTREQRQTIATPFGDDRITSGYGSRSRPRKGASANHLAIDYGVPIGTDVKAGAAGTVVSVGRMAGLGNVVIVDYGDGIKAKFAHLSEALVKPQQQVAAGQVIAKSGNTGISTGPHLHYALEVNGRPVDPRGRTVRQGAGEKAANDNARELAELRKREADQYDRVLAASQRQLDVDAESMRFLGLKLRGLDEQAAVEMRIAGLQREHTDRMAELTGAQREEQSKLHPMMNAALAVLRAQGDIYADLLAKAGDQTNLTEQQRKAIDDANTALLAQLDGARALAKTDEDRLQIKIAMARIEAAMGTGRAAGEDRAKAEARAAERLANDNERADRDRADRQRDQIYSLADLYRAAMDGGTKSVVERFRDEMKDAIAEIGARYTIALLTGQKTSLGSILSDMGATSGGGGGGLLGALGGLLGGKSKADKFAGGLMPGGEIFGATKASGVLGGLGGIGSAISSALPYAAIAMAVLPMITSLFTSPKWGSASLSLNGGVVSGAQGVGKGASQIKAATGNAGSVAEGINRLAEQLGATISSIPGVTIGSWDGKARVALTSTNAKLHSKNFGPDVLKDFGEGGEQEAIQYAIQYAFTNAALEGISQASKNIIKAGGDDVASAITKALLIEDVPKRLQAMLDPVGYEIDQFNKSWEKTIAALKEGGASAEQMAEAQKLYKMELAETKNAALEAAADLRSFQKSLNYGSTSPYSTRDQERLAAAAFKPFEEAILRGERVDQGKFTEAAQTWLDLQRQLFGSTGSFFEAMDKVQSLTNKAISDIDNAKPIRVETDPWVKATATSTQASAELLDQISGQTAETNRILAQIQAAMGGGGGFMNENRLFA</sequence>
<dbReference type="InterPro" id="IPR016047">
    <property type="entry name" value="M23ase_b-sheet_dom"/>
</dbReference>
<accession>A0A9X2HLV5</accession>
<dbReference type="CDD" id="cd12797">
    <property type="entry name" value="M23_peptidase"/>
    <property type="match status" value="1"/>
</dbReference>
<dbReference type="PROSITE" id="PS50042">
    <property type="entry name" value="CNMP_BINDING_3"/>
    <property type="match status" value="1"/>
</dbReference>
<dbReference type="EMBL" id="JAMLDX010000014">
    <property type="protein sequence ID" value="MCP3732022.1"/>
    <property type="molecule type" value="Genomic_DNA"/>
</dbReference>
<evidence type="ECO:0000256" key="2">
    <source>
        <dbReference type="SAM" id="MobiDB-lite"/>
    </source>
</evidence>